<proteinExistence type="predicted"/>
<sequence length="89" mass="9875">MSDMVEYSCGTSSDFTRVVHDSSISPSNALRIAMLIVRAAEAHKKDKGISDQSQVLVSFKSTLIAFMVAEFVQKIEANSFPVNVLDDYW</sequence>
<dbReference type="InParanoid" id="A0A3Q7IRI8"/>
<dbReference type="EnsemblPlants" id="Solyc11g011544.1.1">
    <property type="protein sequence ID" value="Solyc11g011544.1.1"/>
    <property type="gene ID" value="Solyc11g011544.1"/>
</dbReference>
<accession>A0A3Q7IRI8</accession>
<evidence type="ECO:0000313" key="1">
    <source>
        <dbReference type="EnsemblPlants" id="Solyc11g011544.1.1"/>
    </source>
</evidence>
<evidence type="ECO:0000313" key="2">
    <source>
        <dbReference type="Proteomes" id="UP000004994"/>
    </source>
</evidence>
<dbReference type="Gramene" id="Solyc11g011544.1.1">
    <property type="protein sequence ID" value="Solyc11g011544.1.1"/>
    <property type="gene ID" value="Solyc11g011544.1"/>
</dbReference>
<reference evidence="1" key="2">
    <citation type="submission" date="2019-01" db="UniProtKB">
        <authorList>
            <consortium name="EnsemblPlants"/>
        </authorList>
    </citation>
    <scope>IDENTIFICATION</scope>
    <source>
        <strain evidence="1">cv. Heinz 1706</strain>
    </source>
</reference>
<name>A0A3Q7IRI8_SOLLC</name>
<keyword evidence="2" id="KW-1185">Reference proteome</keyword>
<dbReference type="Proteomes" id="UP000004994">
    <property type="component" value="Chromosome 11"/>
</dbReference>
<reference evidence="1" key="1">
    <citation type="journal article" date="2012" name="Nature">
        <title>The tomato genome sequence provides insights into fleshy fruit evolution.</title>
        <authorList>
            <consortium name="Tomato Genome Consortium"/>
        </authorList>
    </citation>
    <scope>NUCLEOTIDE SEQUENCE [LARGE SCALE GENOMIC DNA]</scope>
    <source>
        <strain evidence="1">cv. Heinz 1706</strain>
    </source>
</reference>
<protein>
    <submittedName>
        <fullName evidence="1">Uncharacterized protein</fullName>
    </submittedName>
</protein>
<organism evidence="1">
    <name type="scientific">Solanum lycopersicum</name>
    <name type="common">Tomato</name>
    <name type="synonym">Lycopersicon esculentum</name>
    <dbReference type="NCBI Taxonomy" id="4081"/>
    <lineage>
        <taxon>Eukaryota</taxon>
        <taxon>Viridiplantae</taxon>
        <taxon>Streptophyta</taxon>
        <taxon>Embryophyta</taxon>
        <taxon>Tracheophyta</taxon>
        <taxon>Spermatophyta</taxon>
        <taxon>Magnoliopsida</taxon>
        <taxon>eudicotyledons</taxon>
        <taxon>Gunneridae</taxon>
        <taxon>Pentapetalae</taxon>
        <taxon>asterids</taxon>
        <taxon>lamiids</taxon>
        <taxon>Solanales</taxon>
        <taxon>Solanaceae</taxon>
        <taxon>Solanoideae</taxon>
        <taxon>Solaneae</taxon>
        <taxon>Solanum</taxon>
        <taxon>Solanum subgen. Lycopersicon</taxon>
    </lineage>
</organism>
<dbReference type="AlphaFoldDB" id="A0A3Q7IRI8"/>